<evidence type="ECO:0000256" key="2">
    <source>
        <dbReference type="ARBA" id="ARBA00022723"/>
    </source>
</evidence>
<comment type="catalytic activity">
    <reaction evidence="7 8">
        <text>DNA(n) + a 2'-deoxyribonucleoside 5'-triphosphate = DNA(n+1) + diphosphate</text>
        <dbReference type="Rhea" id="RHEA:22508"/>
        <dbReference type="Rhea" id="RHEA-COMP:17339"/>
        <dbReference type="Rhea" id="RHEA-COMP:17340"/>
        <dbReference type="ChEBI" id="CHEBI:33019"/>
        <dbReference type="ChEBI" id="CHEBI:61560"/>
        <dbReference type="ChEBI" id="CHEBI:173112"/>
        <dbReference type="EC" id="2.7.7.7"/>
    </reaction>
</comment>
<keyword evidence="8" id="KW-0548">Nucleotidyltransferase</keyword>
<dbReference type="FunFam" id="3.40.50.300:FF:000014">
    <property type="entry name" value="DNA polymerase III subunit gamma/tau"/>
    <property type="match status" value="1"/>
</dbReference>
<dbReference type="GO" id="GO:0046872">
    <property type="term" value="F:metal ion binding"/>
    <property type="evidence" value="ECO:0007669"/>
    <property type="project" value="UniProtKB-KW"/>
</dbReference>
<dbReference type="InterPro" id="IPR050238">
    <property type="entry name" value="DNA_Rep/Repair_Clamp_Loader"/>
</dbReference>
<keyword evidence="3 8" id="KW-0547">Nucleotide-binding</keyword>
<dbReference type="PANTHER" id="PTHR11669:SF0">
    <property type="entry name" value="PROTEIN STICHEL-LIKE 2"/>
    <property type="match status" value="1"/>
</dbReference>
<dbReference type="STRING" id="128403.WA1_50385"/>
<evidence type="ECO:0000256" key="3">
    <source>
        <dbReference type="ARBA" id="ARBA00022741"/>
    </source>
</evidence>
<dbReference type="EMBL" id="ANNX02000064">
    <property type="protein sequence ID" value="KYC34934.1"/>
    <property type="molecule type" value="Genomic_DNA"/>
</dbReference>
<dbReference type="FunFam" id="1.10.8.60:FF:000013">
    <property type="entry name" value="DNA polymerase III subunit gamma/tau"/>
    <property type="match status" value="1"/>
</dbReference>
<evidence type="ECO:0000256" key="6">
    <source>
        <dbReference type="ARBA" id="ARBA00022932"/>
    </source>
</evidence>
<dbReference type="RefSeq" id="WP_017741132.1">
    <property type="nucleotide sequence ID" value="NZ_KQ976355.1"/>
</dbReference>
<dbReference type="InterPro" id="IPR045085">
    <property type="entry name" value="HLD_clamp_pol_III_gamma_tau"/>
</dbReference>
<dbReference type="SUPFAM" id="SSF52540">
    <property type="entry name" value="P-loop containing nucleoside triphosphate hydrolases"/>
    <property type="match status" value="1"/>
</dbReference>
<comment type="caution">
    <text evidence="10">The sequence shown here is derived from an EMBL/GenBank/DDBJ whole genome shotgun (WGS) entry which is preliminary data.</text>
</comment>
<keyword evidence="4" id="KW-0862">Zinc</keyword>
<dbReference type="Proteomes" id="UP000076925">
    <property type="component" value="Unassembled WGS sequence"/>
</dbReference>
<dbReference type="EC" id="2.7.7.7" evidence="8"/>
<name>A0A139WR77_9CYAN</name>
<reference evidence="10 11" key="1">
    <citation type="journal article" date="2013" name="Genome Biol. Evol.">
        <title>Genomes of Stigonematalean cyanobacteria (subsection V) and the evolution of oxygenic photosynthesis from prokaryotes to plastids.</title>
        <authorList>
            <person name="Dagan T."/>
            <person name="Roettger M."/>
            <person name="Stucken K."/>
            <person name="Landan G."/>
            <person name="Koch R."/>
            <person name="Major P."/>
            <person name="Gould S.B."/>
            <person name="Goremykin V.V."/>
            <person name="Rippka R."/>
            <person name="Tandeau de Marsac N."/>
            <person name="Gugger M."/>
            <person name="Lockhart P.J."/>
            <person name="Allen J.F."/>
            <person name="Brune I."/>
            <person name="Maus I."/>
            <person name="Puhler A."/>
            <person name="Martin W.F."/>
        </authorList>
    </citation>
    <scope>NUCLEOTIDE SEQUENCE [LARGE SCALE GENOMIC DNA]</scope>
    <source>
        <strain evidence="10 11">PCC 7110</strain>
    </source>
</reference>
<comment type="similarity">
    <text evidence="1 8">Belongs to the DnaX/STICHEL family.</text>
</comment>
<dbReference type="PANTHER" id="PTHR11669">
    <property type="entry name" value="REPLICATION FACTOR C / DNA POLYMERASE III GAMMA-TAU SUBUNIT"/>
    <property type="match status" value="1"/>
</dbReference>
<dbReference type="NCBIfam" id="TIGR02397">
    <property type="entry name" value="dnaX_nterm"/>
    <property type="match status" value="1"/>
</dbReference>
<gene>
    <name evidence="8" type="primary">dnaX</name>
    <name evidence="10" type="ORF">WA1_50385</name>
</gene>
<evidence type="ECO:0000256" key="1">
    <source>
        <dbReference type="ARBA" id="ARBA00006360"/>
    </source>
</evidence>
<dbReference type="AlphaFoldDB" id="A0A139WR77"/>
<evidence type="ECO:0000313" key="10">
    <source>
        <dbReference type="EMBL" id="KYC34934.1"/>
    </source>
</evidence>
<dbReference type="CDD" id="cd18137">
    <property type="entry name" value="HLD_clamp_pol_III_gamma_tau"/>
    <property type="match status" value="1"/>
</dbReference>
<dbReference type="Gene3D" id="3.40.50.300">
    <property type="entry name" value="P-loop containing nucleotide triphosphate hydrolases"/>
    <property type="match status" value="1"/>
</dbReference>
<dbReference type="GO" id="GO:0009360">
    <property type="term" value="C:DNA polymerase III complex"/>
    <property type="evidence" value="ECO:0007669"/>
    <property type="project" value="InterPro"/>
</dbReference>
<dbReference type="GO" id="GO:0006261">
    <property type="term" value="P:DNA-templated DNA replication"/>
    <property type="evidence" value="ECO:0007669"/>
    <property type="project" value="TreeGrafter"/>
</dbReference>
<keyword evidence="2" id="KW-0479">Metal-binding</keyword>
<protein>
    <recommendedName>
        <fullName evidence="8">DNA polymerase III subunit gamma/tau</fullName>
        <ecNumber evidence="8">2.7.7.7</ecNumber>
    </recommendedName>
</protein>
<dbReference type="Gene3D" id="1.10.8.60">
    <property type="match status" value="1"/>
</dbReference>
<organism evidence="10 11">
    <name type="scientific">Scytonema hofmannii PCC 7110</name>
    <dbReference type="NCBI Taxonomy" id="128403"/>
    <lineage>
        <taxon>Bacteria</taxon>
        <taxon>Bacillati</taxon>
        <taxon>Cyanobacteriota</taxon>
        <taxon>Cyanophyceae</taxon>
        <taxon>Nostocales</taxon>
        <taxon>Scytonemataceae</taxon>
        <taxon>Scytonema</taxon>
    </lineage>
</organism>
<dbReference type="GO" id="GO:0005524">
    <property type="term" value="F:ATP binding"/>
    <property type="evidence" value="ECO:0007669"/>
    <property type="project" value="UniProtKB-KW"/>
</dbReference>
<keyword evidence="6 8" id="KW-0239">DNA-directed DNA polymerase</keyword>
<dbReference type="OrthoDB" id="9810148at2"/>
<keyword evidence="8" id="KW-0235">DNA replication</keyword>
<sequence>MYQPIHLKYRPQSFAELVGQQAIATTLSNAISSVRIAPAYLFTGPRGTGKTSSARIFAKSLNCLAAKSPTTQPCGNCNSCQAIALGTSLDVIELDAASNSGVDNIRELIERCQFAALESRYKVFIIDECHSLSSQGWQALLKTLEEPPANVVFLLCTTEVHKVPATIASRCQKFDFKRIGVKAMVEHLQHIVKGETIDITPEALKLIAQLSSGCLRDAECLLDQLSLLDTTINQNWVWEIAGMVPEHELLTLVEQITVGNVVGVKTILDSMIEDKEPLVILGEIIKFFKTMLIALCSPSPESGYLTGMFSDNWSDTIKVVSSWNEISIQETIKHLTSRYSLVKSSELPHLFLEVSVMEIIKLAPNSTNVPNSVPQRDLMSQQPWRLWSSPDDAISWAKELLPYVSVEELTEKWNRTPSVNGKKSTEWVKEVQKMLFQSPATVKLTTV</sequence>
<comment type="function">
    <text evidence="8">DNA polymerase III is a complex, multichain enzyme responsible for most of the replicative synthesis in bacteria. This DNA polymerase also exhibits 3' to 5' exonuclease activity.</text>
</comment>
<dbReference type="SMART" id="SM00382">
    <property type="entry name" value="AAA"/>
    <property type="match status" value="1"/>
</dbReference>
<comment type="subunit">
    <text evidence="8">DNA polymerase III contains a core (composed of alpha, epsilon and theta chains) that associates with a tau subunit. This core dimerizes to form the POLIII' complex. PolIII' associates with the gamma complex (composed of gamma, delta, delta', psi and chi chains) and with the beta chain to form the complete DNA polymerase III complex.</text>
</comment>
<dbReference type="InterPro" id="IPR012763">
    <property type="entry name" value="DNA_pol_III_sug/sutau_N"/>
</dbReference>
<evidence type="ECO:0000313" key="11">
    <source>
        <dbReference type="Proteomes" id="UP000076925"/>
    </source>
</evidence>
<evidence type="ECO:0000256" key="4">
    <source>
        <dbReference type="ARBA" id="ARBA00022833"/>
    </source>
</evidence>
<dbReference type="InterPro" id="IPR003593">
    <property type="entry name" value="AAA+_ATPase"/>
</dbReference>
<feature type="domain" description="AAA+ ATPase" evidence="9">
    <location>
        <begin position="36"/>
        <end position="180"/>
    </location>
</feature>
<dbReference type="Pfam" id="PF13177">
    <property type="entry name" value="DNA_pol3_delta2"/>
    <property type="match status" value="1"/>
</dbReference>
<accession>A0A139WR77</accession>
<evidence type="ECO:0000256" key="5">
    <source>
        <dbReference type="ARBA" id="ARBA00022840"/>
    </source>
</evidence>
<keyword evidence="8" id="KW-0808">Transferase</keyword>
<keyword evidence="5 8" id="KW-0067">ATP-binding</keyword>
<keyword evidence="11" id="KW-1185">Reference proteome</keyword>
<dbReference type="Pfam" id="PF22608">
    <property type="entry name" value="DNAX_ATPase_lid"/>
    <property type="match status" value="1"/>
</dbReference>
<proteinExistence type="inferred from homology"/>
<dbReference type="InterPro" id="IPR027417">
    <property type="entry name" value="P-loop_NTPase"/>
</dbReference>
<dbReference type="CDD" id="cd00009">
    <property type="entry name" value="AAA"/>
    <property type="match status" value="1"/>
</dbReference>
<evidence type="ECO:0000259" key="9">
    <source>
        <dbReference type="SMART" id="SM00382"/>
    </source>
</evidence>
<evidence type="ECO:0000256" key="8">
    <source>
        <dbReference type="RuleBase" id="RU364063"/>
    </source>
</evidence>
<dbReference type="GO" id="GO:0003887">
    <property type="term" value="F:DNA-directed DNA polymerase activity"/>
    <property type="evidence" value="ECO:0007669"/>
    <property type="project" value="UniProtKB-KW"/>
</dbReference>
<evidence type="ECO:0000256" key="7">
    <source>
        <dbReference type="ARBA" id="ARBA00049244"/>
    </source>
</evidence>